<gene>
    <name evidence="1" type="ORF">EV669_103289</name>
</gene>
<dbReference type="EMBL" id="SMDA01000003">
    <property type="protein sequence ID" value="TCW32373.1"/>
    <property type="molecule type" value="Genomic_DNA"/>
</dbReference>
<evidence type="ECO:0000313" key="2">
    <source>
        <dbReference type="Proteomes" id="UP000294801"/>
    </source>
</evidence>
<proteinExistence type="predicted"/>
<organism evidence="1 2">
    <name type="scientific">Gulbenkiania mobilis</name>
    <dbReference type="NCBI Taxonomy" id="397457"/>
    <lineage>
        <taxon>Bacteria</taxon>
        <taxon>Pseudomonadati</taxon>
        <taxon>Pseudomonadota</taxon>
        <taxon>Betaproteobacteria</taxon>
        <taxon>Neisseriales</taxon>
        <taxon>Chromobacteriaceae</taxon>
        <taxon>Gulbenkiania</taxon>
    </lineage>
</organism>
<comment type="caution">
    <text evidence="1">The sequence shown here is derived from an EMBL/GenBank/DDBJ whole genome shotgun (WGS) entry which is preliminary data.</text>
</comment>
<protein>
    <submittedName>
        <fullName evidence="1">Uncharacterized protein</fullName>
    </submittedName>
</protein>
<name>A0ABY2CYM8_GULMO</name>
<accession>A0ABY2CYM8</accession>
<dbReference type="Proteomes" id="UP000294801">
    <property type="component" value="Unassembled WGS sequence"/>
</dbReference>
<evidence type="ECO:0000313" key="1">
    <source>
        <dbReference type="EMBL" id="TCW32373.1"/>
    </source>
</evidence>
<keyword evidence="2" id="KW-1185">Reference proteome</keyword>
<reference evidence="1 2" key="1">
    <citation type="submission" date="2019-03" db="EMBL/GenBank/DDBJ databases">
        <title>Genomic Encyclopedia of Type Strains, Phase IV (KMG-IV): sequencing the most valuable type-strain genomes for metagenomic binning, comparative biology and taxonomic classification.</title>
        <authorList>
            <person name="Goeker M."/>
        </authorList>
    </citation>
    <scope>NUCLEOTIDE SEQUENCE [LARGE SCALE GENOMIC DNA]</scope>
    <source>
        <strain evidence="1 2">DSM 18507</strain>
    </source>
</reference>
<sequence length="68" mass="7504">MRDMFPPVWIQSPTAFFFEAMVIFDGGSTCTSPDHPALPSNRTSSFRIFAAEPFLTMTLQAEIASSIS</sequence>